<evidence type="ECO:0000313" key="4">
    <source>
        <dbReference type="Proteomes" id="UP000235778"/>
    </source>
</evidence>
<dbReference type="AlphaFoldDB" id="A0A2N7BVQ5"/>
<feature type="transmembrane region" description="Helical" evidence="1">
    <location>
        <begin position="190"/>
        <end position="208"/>
    </location>
</feature>
<protein>
    <submittedName>
        <fullName evidence="3">Zonular occludens toxin</fullName>
    </submittedName>
</protein>
<keyword evidence="1" id="KW-1133">Transmembrane helix</keyword>
<accession>A0A2N7BVQ5</accession>
<evidence type="ECO:0000313" key="3">
    <source>
        <dbReference type="EMBL" id="PME64586.1"/>
    </source>
</evidence>
<proteinExistence type="predicted"/>
<gene>
    <name evidence="3" type="ORF">BCV30_07355</name>
</gene>
<organism evidence="3 4">
    <name type="scientific">Vibrio lentus</name>
    <dbReference type="NCBI Taxonomy" id="136468"/>
    <lineage>
        <taxon>Bacteria</taxon>
        <taxon>Pseudomonadati</taxon>
        <taxon>Pseudomonadota</taxon>
        <taxon>Gammaproteobacteria</taxon>
        <taxon>Vibrionales</taxon>
        <taxon>Vibrionaceae</taxon>
        <taxon>Vibrio</taxon>
    </lineage>
</organism>
<dbReference type="EMBL" id="MCSI01000116">
    <property type="protein sequence ID" value="PME64586.1"/>
    <property type="molecule type" value="Genomic_DNA"/>
</dbReference>
<feature type="domain" description="Zona occludens toxin N-terminal" evidence="2">
    <location>
        <begin position="1"/>
        <end position="126"/>
    </location>
</feature>
<dbReference type="Pfam" id="PF05707">
    <property type="entry name" value="Zot"/>
    <property type="match status" value="1"/>
</dbReference>
<dbReference type="SUPFAM" id="SSF52540">
    <property type="entry name" value="P-loop containing nucleoside triphosphate hydrolases"/>
    <property type="match status" value="1"/>
</dbReference>
<dbReference type="RefSeq" id="WP_102268821.1">
    <property type="nucleotide sequence ID" value="NZ_MCSH01000161.1"/>
</dbReference>
<dbReference type="Proteomes" id="UP000235778">
    <property type="component" value="Unassembled WGS sequence"/>
</dbReference>
<comment type="caution">
    <text evidence="3">The sequence shown here is derived from an EMBL/GenBank/DDBJ whole genome shotgun (WGS) entry which is preliminary data.</text>
</comment>
<keyword evidence="1" id="KW-0812">Transmembrane</keyword>
<dbReference type="Gene3D" id="3.40.50.300">
    <property type="entry name" value="P-loop containing nucleotide triphosphate hydrolases"/>
    <property type="match status" value="1"/>
</dbReference>
<dbReference type="InterPro" id="IPR027417">
    <property type="entry name" value="P-loop_NTPase"/>
</dbReference>
<reference evidence="4" key="1">
    <citation type="submission" date="2016-07" db="EMBL/GenBank/DDBJ databases">
        <title>Nontailed viruses are major unrecognized killers of bacteria in the ocean.</title>
        <authorList>
            <person name="Kauffman K."/>
            <person name="Hussain F."/>
            <person name="Yang J."/>
            <person name="Arevalo P."/>
            <person name="Brown J."/>
            <person name="Cutler M."/>
            <person name="Kelly L."/>
            <person name="Polz M.F."/>
        </authorList>
    </citation>
    <scope>NUCLEOTIDE SEQUENCE [LARGE SCALE GENOMIC DNA]</scope>
    <source>
        <strain evidence="4">10N.286.55.C1</strain>
    </source>
</reference>
<evidence type="ECO:0000256" key="1">
    <source>
        <dbReference type="SAM" id="Phobius"/>
    </source>
</evidence>
<keyword evidence="1" id="KW-0472">Membrane</keyword>
<evidence type="ECO:0000259" key="2">
    <source>
        <dbReference type="Pfam" id="PF05707"/>
    </source>
</evidence>
<name>A0A2N7BVQ5_9VIBR</name>
<dbReference type="InterPro" id="IPR008900">
    <property type="entry name" value="Zot_N"/>
</dbReference>
<sequence length="343" mass="40403">MITLIYGRPGTGKTYEAVKYHILPNLKLGNKVFTNIPINLSSEYLTVNETPEIFDIVRLIDSSDVELTFVLDEFQFLLKEDEDAWFQLLAQHRKFRTDFFIITQSPLSLSEKMQDLISFSHKITHNPFFLKKWSYIKKVYDGVPTLERVVVLSSKLRFYSRKTFSNYNSFYQRDYVKTGNLFHFDNKSNIMFWPVLAAITLVFLIYNFSTERDFSLKSYISHSKAHVNLEEKKDIPVTSERELKTEIPQNISIENEQEVGIEESYSDMSLINLLFNSKIIIDSWYVDRGEKVTYFEVEQNKTSFKLTSNNMIFKKIEIINYEDCLLVFQYKNQVKVITCPPNE</sequence>